<evidence type="ECO:0000313" key="1">
    <source>
        <dbReference type="EMBL" id="CAE8594355.1"/>
    </source>
</evidence>
<dbReference type="OrthoDB" id="435373at2759"/>
<sequence>VPGSLLEIAAAGRRYWGVPRQVQDAAAEVDERPPSHCIVWGHSMSDNSPTQNCLELMALAGAMAKGDIAKIPILVQTCGVHGRLVGDMATASQSMVSAVALWGMIRTIRVEMPQVQILTMDFAPGLSSLQIPRMLRPPAGVAESCYYNKTRWESQIVSVPSLLRRELKRDNLTGTGPAGEHARGKQVTKFVRKTFAWVGSNAKMDFCWYRQDWKAVGPAEGEIIAPAAPVLPVRPVRQY</sequence>
<evidence type="ECO:0000313" key="2">
    <source>
        <dbReference type="Proteomes" id="UP000654075"/>
    </source>
</evidence>
<comment type="caution">
    <text evidence="1">The sequence shown here is derived from an EMBL/GenBank/DDBJ whole genome shotgun (WGS) entry which is preliminary data.</text>
</comment>
<feature type="non-terminal residue" evidence="1">
    <location>
        <position position="239"/>
    </location>
</feature>
<proteinExistence type="predicted"/>
<dbReference type="Gene3D" id="3.40.50.720">
    <property type="entry name" value="NAD(P)-binding Rossmann-like Domain"/>
    <property type="match status" value="1"/>
</dbReference>
<name>A0A813E1S9_POLGL</name>
<dbReference type="Proteomes" id="UP000654075">
    <property type="component" value="Unassembled WGS sequence"/>
</dbReference>
<dbReference type="AlphaFoldDB" id="A0A813E1S9"/>
<reference evidence="1" key="1">
    <citation type="submission" date="2021-02" db="EMBL/GenBank/DDBJ databases">
        <authorList>
            <person name="Dougan E. K."/>
            <person name="Rhodes N."/>
            <person name="Thang M."/>
            <person name="Chan C."/>
        </authorList>
    </citation>
    <scope>NUCLEOTIDE SEQUENCE</scope>
</reference>
<dbReference type="EMBL" id="CAJNNV010006981">
    <property type="protein sequence ID" value="CAE8594355.1"/>
    <property type="molecule type" value="Genomic_DNA"/>
</dbReference>
<gene>
    <name evidence="1" type="ORF">PGLA1383_LOCUS12911</name>
</gene>
<keyword evidence="2" id="KW-1185">Reference proteome</keyword>
<accession>A0A813E1S9</accession>
<protein>
    <submittedName>
        <fullName evidence="1">Uncharacterized protein</fullName>
    </submittedName>
</protein>
<organism evidence="1 2">
    <name type="scientific">Polarella glacialis</name>
    <name type="common">Dinoflagellate</name>
    <dbReference type="NCBI Taxonomy" id="89957"/>
    <lineage>
        <taxon>Eukaryota</taxon>
        <taxon>Sar</taxon>
        <taxon>Alveolata</taxon>
        <taxon>Dinophyceae</taxon>
        <taxon>Suessiales</taxon>
        <taxon>Suessiaceae</taxon>
        <taxon>Polarella</taxon>
    </lineage>
</organism>